<reference evidence="2 3" key="1">
    <citation type="submission" date="2021-04" db="EMBL/GenBank/DDBJ databases">
        <title>Draft genome sequence of Paenibacillus cisolokensis, LC2-13A.</title>
        <authorList>
            <person name="Uke A."/>
            <person name="Chhe C."/>
            <person name="Baramee S."/>
            <person name="Kosugi A."/>
        </authorList>
    </citation>
    <scope>NUCLEOTIDE SEQUENCE [LARGE SCALE GENOMIC DNA]</scope>
    <source>
        <strain evidence="2 3">LC2-13A</strain>
    </source>
</reference>
<gene>
    <name evidence="2" type="ORF">PACILC2_23970</name>
</gene>
<name>A0ABQ4N6P0_9BACL</name>
<dbReference type="Proteomes" id="UP000680304">
    <property type="component" value="Unassembled WGS sequence"/>
</dbReference>
<keyword evidence="3" id="KW-1185">Reference proteome</keyword>
<protein>
    <submittedName>
        <fullName evidence="2">Uncharacterized protein</fullName>
    </submittedName>
</protein>
<sequence>MWTITEQAWKEALQGAGLPESDRAELYRAIFESGEWPVKLVVRPLLEADGVPGAMPSGKGTGHNPFLRGRL</sequence>
<proteinExistence type="predicted"/>
<accession>A0ABQ4N6P0</accession>
<evidence type="ECO:0000313" key="3">
    <source>
        <dbReference type="Proteomes" id="UP000680304"/>
    </source>
</evidence>
<dbReference type="EMBL" id="BOVJ01000073">
    <property type="protein sequence ID" value="GIQ63829.1"/>
    <property type="molecule type" value="Genomic_DNA"/>
</dbReference>
<evidence type="ECO:0000313" key="2">
    <source>
        <dbReference type="EMBL" id="GIQ63829.1"/>
    </source>
</evidence>
<organism evidence="2 3">
    <name type="scientific">Paenibacillus cisolokensis</name>
    <dbReference type="NCBI Taxonomy" id="1658519"/>
    <lineage>
        <taxon>Bacteria</taxon>
        <taxon>Bacillati</taxon>
        <taxon>Bacillota</taxon>
        <taxon>Bacilli</taxon>
        <taxon>Bacillales</taxon>
        <taxon>Paenibacillaceae</taxon>
        <taxon>Paenibacillus</taxon>
    </lineage>
</organism>
<comment type="caution">
    <text evidence="2">The sequence shown here is derived from an EMBL/GenBank/DDBJ whole genome shotgun (WGS) entry which is preliminary data.</text>
</comment>
<evidence type="ECO:0000256" key="1">
    <source>
        <dbReference type="SAM" id="MobiDB-lite"/>
    </source>
</evidence>
<feature type="region of interest" description="Disordered" evidence="1">
    <location>
        <begin position="51"/>
        <end position="71"/>
    </location>
</feature>